<proteinExistence type="predicted"/>
<dbReference type="Proteomes" id="UP001501414">
    <property type="component" value="Unassembled WGS sequence"/>
</dbReference>
<dbReference type="InterPro" id="IPR037914">
    <property type="entry name" value="SpoVT-AbrB_sf"/>
</dbReference>
<dbReference type="RefSeq" id="WP_344020440.1">
    <property type="nucleotide sequence ID" value="NZ_BAAAJK010000006.1"/>
</dbReference>
<reference evidence="5" key="1">
    <citation type="journal article" date="2019" name="Int. J. Syst. Evol. Microbiol.">
        <title>The Global Catalogue of Microorganisms (GCM) 10K type strain sequencing project: providing services to taxonomists for standard genome sequencing and annotation.</title>
        <authorList>
            <consortium name="The Broad Institute Genomics Platform"/>
            <consortium name="The Broad Institute Genome Sequencing Center for Infectious Disease"/>
            <person name="Wu L."/>
            <person name="Ma J."/>
        </authorList>
    </citation>
    <scope>NUCLEOTIDE SEQUENCE [LARGE SCALE GENOMIC DNA]</scope>
    <source>
        <strain evidence="5">JCM 11896</strain>
    </source>
</reference>
<protein>
    <recommendedName>
        <fullName evidence="3">SpoVT-AbrB domain-containing protein</fullName>
    </recommendedName>
</protein>
<dbReference type="PROSITE" id="PS51740">
    <property type="entry name" value="SPOVT_ABRB"/>
    <property type="match status" value="1"/>
</dbReference>
<evidence type="ECO:0000313" key="5">
    <source>
        <dbReference type="Proteomes" id="UP001501414"/>
    </source>
</evidence>
<feature type="domain" description="SpoVT-AbrB" evidence="3">
    <location>
        <begin position="10"/>
        <end position="55"/>
    </location>
</feature>
<dbReference type="NCBIfam" id="TIGR01439">
    <property type="entry name" value="lp_hng_hel_AbrB"/>
    <property type="match status" value="1"/>
</dbReference>
<dbReference type="SUPFAM" id="SSF89447">
    <property type="entry name" value="AbrB/MazE/MraZ-like"/>
    <property type="match status" value="1"/>
</dbReference>
<dbReference type="SMART" id="SM00966">
    <property type="entry name" value="SpoVT_AbrB"/>
    <property type="match status" value="1"/>
</dbReference>
<sequence>MSILDGPATPNEVSATRDGRVTIPAQLRRAAGIEPGSRLVLYLDHGRVVIEERTHLLTRVQQEAIDAATAAGVTGSAVDELLADRRAEAARDATDPPTSAVDGGTP</sequence>
<name>A0ABP4IGB1_9PSEU</name>
<keyword evidence="5" id="KW-1185">Reference proteome</keyword>
<comment type="caution">
    <text evidence="4">The sequence shown here is derived from an EMBL/GenBank/DDBJ whole genome shotgun (WGS) entry which is preliminary data.</text>
</comment>
<evidence type="ECO:0000313" key="4">
    <source>
        <dbReference type="EMBL" id="GAA1385690.1"/>
    </source>
</evidence>
<dbReference type="Pfam" id="PF04014">
    <property type="entry name" value="MazE_antitoxin"/>
    <property type="match status" value="1"/>
</dbReference>
<dbReference type="Gene3D" id="2.10.260.10">
    <property type="match status" value="1"/>
</dbReference>
<accession>A0ABP4IGB1</accession>
<feature type="region of interest" description="Disordered" evidence="2">
    <location>
        <begin position="86"/>
        <end position="106"/>
    </location>
</feature>
<evidence type="ECO:0000259" key="3">
    <source>
        <dbReference type="PROSITE" id="PS51740"/>
    </source>
</evidence>
<evidence type="ECO:0000256" key="1">
    <source>
        <dbReference type="PROSITE-ProRule" id="PRU01076"/>
    </source>
</evidence>
<organism evidence="4 5">
    <name type="scientific">Pseudonocardia kongjuensis</name>
    <dbReference type="NCBI Taxonomy" id="102227"/>
    <lineage>
        <taxon>Bacteria</taxon>
        <taxon>Bacillati</taxon>
        <taxon>Actinomycetota</taxon>
        <taxon>Actinomycetes</taxon>
        <taxon>Pseudonocardiales</taxon>
        <taxon>Pseudonocardiaceae</taxon>
        <taxon>Pseudonocardia</taxon>
    </lineage>
</organism>
<gene>
    <name evidence="4" type="ORF">GCM10009613_18480</name>
</gene>
<keyword evidence="1" id="KW-0238">DNA-binding</keyword>
<evidence type="ECO:0000256" key="2">
    <source>
        <dbReference type="SAM" id="MobiDB-lite"/>
    </source>
</evidence>
<dbReference type="InterPro" id="IPR007159">
    <property type="entry name" value="SpoVT-AbrB_dom"/>
</dbReference>
<dbReference type="EMBL" id="BAAAJK010000006">
    <property type="protein sequence ID" value="GAA1385690.1"/>
    <property type="molecule type" value="Genomic_DNA"/>
</dbReference>